<protein>
    <submittedName>
        <fullName evidence="1">Uncharacterized protein</fullName>
    </submittedName>
</protein>
<accession>A0A819YIF4</accession>
<dbReference type="Proteomes" id="UP000663868">
    <property type="component" value="Unassembled WGS sequence"/>
</dbReference>
<proteinExistence type="predicted"/>
<comment type="caution">
    <text evidence="1">The sequence shown here is derived from an EMBL/GenBank/DDBJ whole genome shotgun (WGS) entry which is preliminary data.</text>
</comment>
<evidence type="ECO:0000313" key="1">
    <source>
        <dbReference type="EMBL" id="CAF4160242.1"/>
    </source>
</evidence>
<name>A0A819YIF4_9BILA</name>
<sequence>MNSVCNGILQGIKYRDMFRAQYYINDLQNIAQQLISQVGELGCINTAGILFDTMQHLADELDDMILPIVAYEIHVHKCENNTLTPHE</sequence>
<feature type="non-terminal residue" evidence="1">
    <location>
        <position position="87"/>
    </location>
</feature>
<evidence type="ECO:0000313" key="2">
    <source>
        <dbReference type="Proteomes" id="UP000663868"/>
    </source>
</evidence>
<dbReference type="EMBL" id="CAJOBB010006423">
    <property type="protein sequence ID" value="CAF4160242.1"/>
    <property type="molecule type" value="Genomic_DNA"/>
</dbReference>
<gene>
    <name evidence="1" type="ORF">KXQ929_LOCUS37769</name>
</gene>
<dbReference type="AlphaFoldDB" id="A0A819YIF4"/>
<organism evidence="1 2">
    <name type="scientific">Adineta steineri</name>
    <dbReference type="NCBI Taxonomy" id="433720"/>
    <lineage>
        <taxon>Eukaryota</taxon>
        <taxon>Metazoa</taxon>
        <taxon>Spiralia</taxon>
        <taxon>Gnathifera</taxon>
        <taxon>Rotifera</taxon>
        <taxon>Eurotatoria</taxon>
        <taxon>Bdelloidea</taxon>
        <taxon>Adinetida</taxon>
        <taxon>Adinetidae</taxon>
        <taxon>Adineta</taxon>
    </lineage>
</organism>
<reference evidence="1" key="1">
    <citation type="submission" date="2021-02" db="EMBL/GenBank/DDBJ databases">
        <authorList>
            <person name="Nowell W R."/>
        </authorList>
    </citation>
    <scope>NUCLEOTIDE SEQUENCE</scope>
</reference>